<name>A0A6A6XCW6_9PLEO</name>
<proteinExistence type="predicted"/>
<dbReference type="AlphaFoldDB" id="A0A6A6XCW6"/>
<dbReference type="OrthoDB" id="27198at2759"/>
<feature type="compositionally biased region" description="Low complexity" evidence="1">
    <location>
        <begin position="8"/>
        <end position="17"/>
    </location>
</feature>
<feature type="region of interest" description="Disordered" evidence="1">
    <location>
        <begin position="1"/>
        <end position="47"/>
    </location>
</feature>
<dbReference type="EMBL" id="MU001896">
    <property type="protein sequence ID" value="KAF2794286.1"/>
    <property type="molecule type" value="Genomic_DNA"/>
</dbReference>
<organism evidence="2 3">
    <name type="scientific">Melanomma pulvis-pyrius CBS 109.77</name>
    <dbReference type="NCBI Taxonomy" id="1314802"/>
    <lineage>
        <taxon>Eukaryota</taxon>
        <taxon>Fungi</taxon>
        <taxon>Dikarya</taxon>
        <taxon>Ascomycota</taxon>
        <taxon>Pezizomycotina</taxon>
        <taxon>Dothideomycetes</taxon>
        <taxon>Pleosporomycetidae</taxon>
        <taxon>Pleosporales</taxon>
        <taxon>Melanommataceae</taxon>
        <taxon>Melanomma</taxon>
    </lineage>
</organism>
<gene>
    <name evidence="2" type="ORF">K505DRAFT_361223</name>
</gene>
<sequence>MAPKRKAATTSTDTTASMPDAKKAKKAAKASRASAGGDDGRSYTSQQKSAITQFMSFTQADRNSAIRNLKAHAWNQEAAING</sequence>
<keyword evidence="3" id="KW-1185">Reference proteome</keyword>
<evidence type="ECO:0000313" key="2">
    <source>
        <dbReference type="EMBL" id="KAF2794286.1"/>
    </source>
</evidence>
<dbReference type="SUPFAM" id="SSF46934">
    <property type="entry name" value="UBA-like"/>
    <property type="match status" value="1"/>
</dbReference>
<dbReference type="Pfam" id="PF14555">
    <property type="entry name" value="UBA_4"/>
    <property type="match status" value="1"/>
</dbReference>
<dbReference type="Proteomes" id="UP000799757">
    <property type="component" value="Unassembled WGS sequence"/>
</dbReference>
<accession>A0A6A6XCW6</accession>
<dbReference type="Gene3D" id="1.10.8.10">
    <property type="entry name" value="DNA helicase RuvA subunit, C-terminal domain"/>
    <property type="match status" value="1"/>
</dbReference>
<evidence type="ECO:0000256" key="1">
    <source>
        <dbReference type="SAM" id="MobiDB-lite"/>
    </source>
</evidence>
<protein>
    <submittedName>
        <fullName evidence="2">Uncharacterized protein</fullName>
    </submittedName>
</protein>
<dbReference type="InterPro" id="IPR009060">
    <property type="entry name" value="UBA-like_sf"/>
</dbReference>
<reference evidence="2" key="1">
    <citation type="journal article" date="2020" name="Stud. Mycol.">
        <title>101 Dothideomycetes genomes: a test case for predicting lifestyles and emergence of pathogens.</title>
        <authorList>
            <person name="Haridas S."/>
            <person name="Albert R."/>
            <person name="Binder M."/>
            <person name="Bloem J."/>
            <person name="Labutti K."/>
            <person name="Salamov A."/>
            <person name="Andreopoulos B."/>
            <person name="Baker S."/>
            <person name="Barry K."/>
            <person name="Bills G."/>
            <person name="Bluhm B."/>
            <person name="Cannon C."/>
            <person name="Castanera R."/>
            <person name="Culley D."/>
            <person name="Daum C."/>
            <person name="Ezra D."/>
            <person name="Gonzalez J."/>
            <person name="Henrissat B."/>
            <person name="Kuo A."/>
            <person name="Liang C."/>
            <person name="Lipzen A."/>
            <person name="Lutzoni F."/>
            <person name="Magnuson J."/>
            <person name="Mondo S."/>
            <person name="Nolan M."/>
            <person name="Ohm R."/>
            <person name="Pangilinan J."/>
            <person name="Park H.-J."/>
            <person name="Ramirez L."/>
            <person name="Alfaro M."/>
            <person name="Sun H."/>
            <person name="Tritt A."/>
            <person name="Yoshinaga Y."/>
            <person name="Zwiers L.-H."/>
            <person name="Turgeon B."/>
            <person name="Goodwin S."/>
            <person name="Spatafora J."/>
            <person name="Crous P."/>
            <person name="Grigoriev I."/>
        </authorList>
    </citation>
    <scope>NUCLEOTIDE SEQUENCE</scope>
    <source>
        <strain evidence="2">CBS 109.77</strain>
    </source>
</reference>
<evidence type="ECO:0000313" key="3">
    <source>
        <dbReference type="Proteomes" id="UP000799757"/>
    </source>
</evidence>